<dbReference type="InterPro" id="IPR001878">
    <property type="entry name" value="Znf_CCHC"/>
</dbReference>
<dbReference type="GO" id="GO:0008270">
    <property type="term" value="F:zinc ion binding"/>
    <property type="evidence" value="ECO:0007669"/>
    <property type="project" value="InterPro"/>
</dbReference>
<accession>A0AAV7MQ07</accession>
<protein>
    <recommendedName>
        <fullName evidence="1">CCHC-type domain-containing protein</fullName>
    </recommendedName>
</protein>
<evidence type="ECO:0000259" key="1">
    <source>
        <dbReference type="SMART" id="SM00343"/>
    </source>
</evidence>
<dbReference type="SMART" id="SM00343">
    <property type="entry name" value="ZnF_C2HC"/>
    <property type="match status" value="2"/>
</dbReference>
<dbReference type="Gene3D" id="3.10.10.10">
    <property type="entry name" value="HIV Type 1 Reverse Transcriptase, subunit A, domain 1"/>
    <property type="match status" value="1"/>
</dbReference>
<dbReference type="Proteomes" id="UP001066276">
    <property type="component" value="Chromosome 9"/>
</dbReference>
<evidence type="ECO:0000313" key="2">
    <source>
        <dbReference type="EMBL" id="KAJ1105461.1"/>
    </source>
</evidence>
<dbReference type="PANTHER" id="PTHR37984">
    <property type="entry name" value="PROTEIN CBG26694"/>
    <property type="match status" value="1"/>
</dbReference>
<evidence type="ECO:0000313" key="3">
    <source>
        <dbReference type="Proteomes" id="UP001066276"/>
    </source>
</evidence>
<feature type="domain" description="CCHC-type" evidence="1">
    <location>
        <begin position="225"/>
        <end position="243"/>
    </location>
</feature>
<dbReference type="EMBL" id="JANPWB010000013">
    <property type="protein sequence ID" value="KAJ1105461.1"/>
    <property type="molecule type" value="Genomic_DNA"/>
</dbReference>
<dbReference type="SUPFAM" id="SSF57756">
    <property type="entry name" value="Retrovirus zinc finger-like domains"/>
    <property type="match status" value="1"/>
</dbReference>
<name>A0AAV7MQ07_PLEWA</name>
<gene>
    <name evidence="2" type="ORF">NDU88_002867</name>
</gene>
<dbReference type="GO" id="GO:0003676">
    <property type="term" value="F:nucleic acid binding"/>
    <property type="evidence" value="ECO:0007669"/>
    <property type="project" value="InterPro"/>
</dbReference>
<feature type="domain" description="CCHC-type" evidence="1">
    <location>
        <begin position="247"/>
        <end position="263"/>
    </location>
</feature>
<reference evidence="2" key="1">
    <citation type="journal article" date="2022" name="bioRxiv">
        <title>Sequencing and chromosome-scale assembly of the giantPleurodeles waltlgenome.</title>
        <authorList>
            <person name="Brown T."/>
            <person name="Elewa A."/>
            <person name="Iarovenko S."/>
            <person name="Subramanian E."/>
            <person name="Araus A.J."/>
            <person name="Petzold A."/>
            <person name="Susuki M."/>
            <person name="Suzuki K.-i.T."/>
            <person name="Hayashi T."/>
            <person name="Toyoda A."/>
            <person name="Oliveira C."/>
            <person name="Osipova E."/>
            <person name="Leigh N.D."/>
            <person name="Simon A."/>
            <person name="Yun M.H."/>
        </authorList>
    </citation>
    <scope>NUCLEOTIDE SEQUENCE</scope>
    <source>
        <strain evidence="2">20211129_DDA</strain>
        <tissue evidence="2">Liver</tissue>
    </source>
</reference>
<dbReference type="InterPro" id="IPR050951">
    <property type="entry name" value="Retrovirus_Pol_polyprotein"/>
</dbReference>
<organism evidence="2 3">
    <name type="scientific">Pleurodeles waltl</name>
    <name type="common">Iberian ribbed newt</name>
    <dbReference type="NCBI Taxonomy" id="8319"/>
    <lineage>
        <taxon>Eukaryota</taxon>
        <taxon>Metazoa</taxon>
        <taxon>Chordata</taxon>
        <taxon>Craniata</taxon>
        <taxon>Vertebrata</taxon>
        <taxon>Euteleostomi</taxon>
        <taxon>Amphibia</taxon>
        <taxon>Batrachia</taxon>
        <taxon>Caudata</taxon>
        <taxon>Salamandroidea</taxon>
        <taxon>Salamandridae</taxon>
        <taxon>Pleurodelinae</taxon>
        <taxon>Pleurodeles</taxon>
    </lineage>
</organism>
<dbReference type="SUPFAM" id="SSF56672">
    <property type="entry name" value="DNA/RNA polymerases"/>
    <property type="match status" value="1"/>
</dbReference>
<sequence>MSQTGHICVPPLFLDSPGKPCMKWKGWLRAFENYIISIDGQGYSPERKKSLLFGLLGKAGQEVFDSLPVYVNPHGATAPLNEYQEAVRRLELQYAEECNIMVGRHKFALRKQEEGETIEEYIACLRVLAQDCEFAVMTDTYIRDQVVFYCHSKKVQERLLSCRNPSLKDVIAIAKAVERSMVSSKELANTSQASNVFYVQDSRKHVPGNSERAGSDRGGGRRQLVCYRCGSKDHLADSRACPAVRKSCSKCRKLGHFAAVCKAKKYNTGMKVSSVSENDTDADADMVLSIDGEDGRVKGPIGSVMIGVIKLPFTADSGSPLTLISDRTFDSKWQDVRLHETDVSPKAFGEHDIVMKGYFWDSLTFRGRTVRTKIYVAENGRSLVGWKDLAKLGVMLVPGAEDPIVLRDDWVNYVQPDDLHDGLAEVLEMFDSVFENKVGCVRGFVHAIRLKKGALPIKHKVRTIPLSVRGELKAVLDKLKKEGVIEEAGASEWVSAIVVSKKKRTGDIRFEVTGHTPFYLMRGRRCMSELTPKFNKWYDMNREIEAESDERLRVKARIVAKQENNKRYADMVNRAKTKNIAQGDWVLVKKPNRVMKGESVFQTPMRVQGVTRGAVCLEGAGWRSKDDIVRLKAGQEKIIMKDVRVDGAEGTDDVDEWQTHEARDVVIDEEECVNTPSSPGMSGQGSAERCEKAWRGLTAASGQNGCRPESVESDSHNVMGSSLEDACAVKANSLQYVTPSRPIRRIRAPKRFEDFVMRRLMTPRPICNEDGRDVRGRRGGEAEARTKRGVAAGRRLVGLISCGKNKKVLT</sequence>
<dbReference type="AlphaFoldDB" id="A0AAV7MQ07"/>
<keyword evidence="3" id="KW-1185">Reference proteome</keyword>
<dbReference type="InterPro" id="IPR036875">
    <property type="entry name" value="Znf_CCHC_sf"/>
</dbReference>
<dbReference type="PANTHER" id="PTHR37984:SF9">
    <property type="entry name" value="INTEGRASE CATALYTIC DOMAIN-CONTAINING PROTEIN"/>
    <property type="match status" value="1"/>
</dbReference>
<proteinExistence type="predicted"/>
<comment type="caution">
    <text evidence="2">The sequence shown here is derived from an EMBL/GenBank/DDBJ whole genome shotgun (WGS) entry which is preliminary data.</text>
</comment>
<dbReference type="InterPro" id="IPR043502">
    <property type="entry name" value="DNA/RNA_pol_sf"/>
</dbReference>
<dbReference type="Gene3D" id="4.10.60.10">
    <property type="entry name" value="Zinc finger, CCHC-type"/>
    <property type="match status" value="1"/>
</dbReference>